<reference evidence="1 2" key="1">
    <citation type="submission" date="2019-03" db="EMBL/GenBank/DDBJ databases">
        <title>Genomic Encyclopedia of Type Strains, Phase III (KMG-III): the genomes of soil and plant-associated and newly described type strains.</title>
        <authorList>
            <person name="Whitman W."/>
        </authorList>
    </citation>
    <scope>NUCLEOTIDE SEQUENCE [LARGE SCALE GENOMIC DNA]</scope>
    <source>
        <strain evidence="1 2">VKMAc-2574</strain>
    </source>
</reference>
<sequence length="110" mass="13354">MPGLRLARLCLPRLPRLPRLRRYRPLAAVLRTNWRSRVLRPHMLPTSLLRTWLLATRLRRARPRCAELLCARLLWLLGVRRLRRLAGPMLLWWGCVLRPDRWRGRRRRGR</sequence>
<organism evidence="1 2">
    <name type="scientific">Kribbella pratensis</name>
    <dbReference type="NCBI Taxonomy" id="2512112"/>
    <lineage>
        <taxon>Bacteria</taxon>
        <taxon>Bacillati</taxon>
        <taxon>Actinomycetota</taxon>
        <taxon>Actinomycetes</taxon>
        <taxon>Propionibacteriales</taxon>
        <taxon>Kribbellaceae</taxon>
        <taxon>Kribbella</taxon>
    </lineage>
</organism>
<name>A0ABY2FML3_9ACTN</name>
<gene>
    <name evidence="1" type="ORF">EV137_1452</name>
</gene>
<accession>A0ABY2FML3</accession>
<keyword evidence="2" id="KW-1185">Reference proteome</keyword>
<evidence type="ECO:0000313" key="1">
    <source>
        <dbReference type="EMBL" id="TDW94152.1"/>
    </source>
</evidence>
<dbReference type="Proteomes" id="UP000295060">
    <property type="component" value="Unassembled WGS sequence"/>
</dbReference>
<dbReference type="EMBL" id="SODU01000001">
    <property type="protein sequence ID" value="TDW94152.1"/>
    <property type="molecule type" value="Genomic_DNA"/>
</dbReference>
<dbReference type="RefSeq" id="WP_166679792.1">
    <property type="nucleotide sequence ID" value="NZ_SODU01000001.1"/>
</dbReference>
<evidence type="ECO:0000313" key="2">
    <source>
        <dbReference type="Proteomes" id="UP000295060"/>
    </source>
</evidence>
<protein>
    <submittedName>
        <fullName evidence="1">Uncharacterized protein</fullName>
    </submittedName>
</protein>
<comment type="caution">
    <text evidence="1">The sequence shown here is derived from an EMBL/GenBank/DDBJ whole genome shotgun (WGS) entry which is preliminary data.</text>
</comment>
<proteinExistence type="predicted"/>